<protein>
    <submittedName>
        <fullName evidence="2">PepSY domain-containing protein</fullName>
    </submittedName>
</protein>
<evidence type="ECO:0000313" key="3">
    <source>
        <dbReference type="Proteomes" id="UP000825933"/>
    </source>
</evidence>
<dbReference type="AlphaFoldDB" id="A0A8T5V122"/>
<dbReference type="Proteomes" id="UP000825933">
    <property type="component" value="Unassembled WGS sequence"/>
</dbReference>
<keyword evidence="1" id="KW-0812">Transmembrane</keyword>
<proteinExistence type="predicted"/>
<keyword evidence="1" id="KW-1133">Transmembrane helix</keyword>
<comment type="caution">
    <text evidence="2">The sequence shown here is derived from an EMBL/GenBank/DDBJ whole genome shotgun (WGS) entry which is preliminary data.</text>
</comment>
<dbReference type="RefSeq" id="WP_223791024.1">
    <property type="nucleotide sequence ID" value="NZ_JAIOUQ010000004.1"/>
</dbReference>
<organism evidence="2 3">
    <name type="scientific">Methanobacterium spitsbergense</name>
    <dbReference type="NCBI Taxonomy" id="2874285"/>
    <lineage>
        <taxon>Archaea</taxon>
        <taxon>Methanobacteriati</taxon>
        <taxon>Methanobacteriota</taxon>
        <taxon>Methanomada group</taxon>
        <taxon>Methanobacteria</taxon>
        <taxon>Methanobacteriales</taxon>
        <taxon>Methanobacteriaceae</taxon>
        <taxon>Methanobacterium</taxon>
    </lineage>
</organism>
<sequence length="138" mass="14706">MDLKEGWEKKALLGVGIIIFIIIGYAYFAPFTGTPTSNITQNQTTPAQMVPVPYAMPSSNNSTSNNNSTTNGTYIITAEQAKTIAINANQGFSAGSVTQGNVKINETSFPVWVVTITNKAISKTVFVDAKSGNILQPT</sequence>
<gene>
    <name evidence="2" type="ORF">K8N75_05005</name>
</gene>
<dbReference type="EMBL" id="JAIOUQ010000004">
    <property type="protein sequence ID" value="MBZ2165395.1"/>
    <property type="molecule type" value="Genomic_DNA"/>
</dbReference>
<evidence type="ECO:0000256" key="1">
    <source>
        <dbReference type="SAM" id="Phobius"/>
    </source>
</evidence>
<keyword evidence="3" id="KW-1185">Reference proteome</keyword>
<accession>A0A8T5V122</accession>
<evidence type="ECO:0000313" key="2">
    <source>
        <dbReference type="EMBL" id="MBZ2165395.1"/>
    </source>
</evidence>
<name>A0A8T5V122_9EURY</name>
<dbReference type="Gene3D" id="3.10.450.40">
    <property type="match status" value="1"/>
</dbReference>
<reference evidence="3" key="1">
    <citation type="journal article" date="2022" name="Microbiol. Resour. Announc.">
        <title>Draft Genome Sequence of a Methanogenic Archaeon from West Spitsbergen Permafrost.</title>
        <authorList>
            <person name="Trubitsyn V."/>
            <person name="Rivkina E."/>
            <person name="Shcherbakova V."/>
        </authorList>
    </citation>
    <scope>NUCLEOTIDE SEQUENCE [LARGE SCALE GENOMIC DNA]</scope>
    <source>
        <strain evidence="3">VT</strain>
    </source>
</reference>
<feature type="transmembrane region" description="Helical" evidence="1">
    <location>
        <begin position="12"/>
        <end position="31"/>
    </location>
</feature>
<keyword evidence="1" id="KW-0472">Membrane</keyword>